<accession>A0A9W5REZ0</accession>
<evidence type="ECO:0000313" key="4">
    <source>
        <dbReference type="EMBL" id="EPD31197.1"/>
    </source>
</evidence>
<evidence type="ECO:0000256" key="2">
    <source>
        <dbReference type="PROSITE-ProRule" id="PRU00335"/>
    </source>
</evidence>
<dbReference type="InterPro" id="IPR001647">
    <property type="entry name" value="HTH_TetR"/>
</dbReference>
<dbReference type="Gene3D" id="1.10.357.10">
    <property type="entry name" value="Tetracycline Repressor, domain 2"/>
    <property type="match status" value="1"/>
</dbReference>
<dbReference type="RefSeq" id="WP_016444308.1">
    <property type="nucleotide sequence ID" value="NZ_KE150266.1"/>
</dbReference>
<protein>
    <recommendedName>
        <fullName evidence="3">HTH tetR-type domain-containing protein</fullName>
    </recommendedName>
</protein>
<feature type="DNA-binding region" description="H-T-H motif" evidence="2">
    <location>
        <begin position="37"/>
        <end position="56"/>
    </location>
</feature>
<sequence>MPKISGTNLAEHRENTRDALFAALASLMREYSFEQISIAQISRRAGIGRTVFYNHYEDKESLLVALTLESTKRFTRTLGETLSIIDDPIQQLRVYIRAQLELRNQNHFSYPLRITSAVPQQQLKQHARTIQHIIYQLLNGAYEAGKITQNPDASTVRLVLSCLSNIDLPANLQERSNVMACTEAFILRGLGAAESDINHIDPAVANLRFNFSILNNPENGAMDLDLAKQSAQARCPVTGAMQYKTAR</sequence>
<dbReference type="Proteomes" id="UP000014387">
    <property type="component" value="Unassembled WGS sequence"/>
</dbReference>
<dbReference type="EMBL" id="AGWN01000001">
    <property type="protein sequence ID" value="EPD31197.1"/>
    <property type="molecule type" value="Genomic_DNA"/>
</dbReference>
<dbReference type="InterPro" id="IPR050624">
    <property type="entry name" value="HTH-type_Tx_Regulator"/>
</dbReference>
<feature type="domain" description="HTH tetR-type" evidence="3">
    <location>
        <begin position="14"/>
        <end position="74"/>
    </location>
</feature>
<dbReference type="PANTHER" id="PTHR43479">
    <property type="entry name" value="ACREF/ENVCD OPERON REPRESSOR-RELATED"/>
    <property type="match status" value="1"/>
</dbReference>
<evidence type="ECO:0000259" key="3">
    <source>
        <dbReference type="PROSITE" id="PS50977"/>
    </source>
</evidence>
<reference evidence="4 5" key="1">
    <citation type="submission" date="2013-05" db="EMBL/GenBank/DDBJ databases">
        <title>The Genome Sequence of Actinomyces europaeus ACS-120-V-COL10B.</title>
        <authorList>
            <consortium name="The Broad Institute Genomics Platform"/>
            <person name="Earl A."/>
            <person name="Ward D."/>
            <person name="Feldgarden M."/>
            <person name="Gevers D."/>
            <person name="Saerens B."/>
            <person name="Vaneechoutte M."/>
            <person name="Walker B."/>
            <person name="Young S."/>
            <person name="Zeng Q."/>
            <person name="Gargeya S."/>
            <person name="Fitzgerald M."/>
            <person name="Haas B."/>
            <person name="Abouelleil A."/>
            <person name="Allen A.W."/>
            <person name="Alvarado L."/>
            <person name="Arachchi H.M."/>
            <person name="Berlin A.M."/>
            <person name="Chapman S.B."/>
            <person name="Gainer-Dewar J."/>
            <person name="Goldberg J."/>
            <person name="Griggs A."/>
            <person name="Gujja S."/>
            <person name="Hansen M."/>
            <person name="Howarth C."/>
            <person name="Imamovic A."/>
            <person name="Ireland A."/>
            <person name="Larimer J."/>
            <person name="McCowan C."/>
            <person name="Murphy C."/>
            <person name="Pearson M."/>
            <person name="Poon T.W."/>
            <person name="Priest M."/>
            <person name="Roberts A."/>
            <person name="Saif S."/>
            <person name="Shea T."/>
            <person name="Sisk P."/>
            <person name="Sykes S."/>
            <person name="Wortman J."/>
            <person name="Nusbaum C."/>
            <person name="Birren B."/>
        </authorList>
    </citation>
    <scope>NUCLEOTIDE SEQUENCE [LARGE SCALE GENOMIC DNA]</scope>
    <source>
        <strain evidence="4 5">ACS-120-V-Col10b</strain>
    </source>
</reference>
<dbReference type="GO" id="GO:0003677">
    <property type="term" value="F:DNA binding"/>
    <property type="evidence" value="ECO:0007669"/>
    <property type="project" value="UniProtKB-UniRule"/>
</dbReference>
<dbReference type="PANTHER" id="PTHR43479:SF11">
    <property type="entry name" value="ACREF_ENVCD OPERON REPRESSOR-RELATED"/>
    <property type="match status" value="1"/>
</dbReference>
<keyword evidence="1 2" id="KW-0238">DNA-binding</keyword>
<dbReference type="SUPFAM" id="SSF46689">
    <property type="entry name" value="Homeodomain-like"/>
    <property type="match status" value="1"/>
</dbReference>
<evidence type="ECO:0000313" key="5">
    <source>
        <dbReference type="Proteomes" id="UP000014387"/>
    </source>
</evidence>
<dbReference type="Pfam" id="PF00440">
    <property type="entry name" value="TetR_N"/>
    <property type="match status" value="1"/>
</dbReference>
<evidence type="ECO:0000256" key="1">
    <source>
        <dbReference type="ARBA" id="ARBA00023125"/>
    </source>
</evidence>
<gene>
    <name evidence="4" type="ORF">HMPREF9238_00963</name>
</gene>
<dbReference type="OrthoDB" id="4709704at2"/>
<dbReference type="AlphaFoldDB" id="A0A9W5REZ0"/>
<organism evidence="4 5">
    <name type="scientific">Gleimia europaea ACS-120-V-Col10b</name>
    <dbReference type="NCBI Taxonomy" id="883069"/>
    <lineage>
        <taxon>Bacteria</taxon>
        <taxon>Bacillati</taxon>
        <taxon>Actinomycetota</taxon>
        <taxon>Actinomycetes</taxon>
        <taxon>Actinomycetales</taxon>
        <taxon>Actinomycetaceae</taxon>
        <taxon>Gleimia</taxon>
    </lineage>
</organism>
<comment type="caution">
    <text evidence="4">The sequence shown here is derived from an EMBL/GenBank/DDBJ whole genome shotgun (WGS) entry which is preliminary data.</text>
</comment>
<keyword evidence="5" id="KW-1185">Reference proteome</keyword>
<name>A0A9W5REZ0_9ACTO</name>
<dbReference type="PROSITE" id="PS50977">
    <property type="entry name" value="HTH_TETR_2"/>
    <property type="match status" value="1"/>
</dbReference>
<proteinExistence type="predicted"/>
<dbReference type="InterPro" id="IPR009057">
    <property type="entry name" value="Homeodomain-like_sf"/>
</dbReference>